<feature type="signal peptide" evidence="1">
    <location>
        <begin position="1"/>
        <end position="19"/>
    </location>
</feature>
<sequence>MKLLTTATILLPLLTLTIGTPLTNTAVNLTSNPLEPADGSWIHLCKSHKCSDIHTPCMTHCGRPAAQPRTTTASAMLRILSGSASSTAATTCAAGTRSAGSALGDVLSSGIEGFSTC</sequence>
<accession>A0A6A5Y5V9</accession>
<dbReference type="Proteomes" id="UP000799778">
    <property type="component" value="Unassembled WGS sequence"/>
</dbReference>
<keyword evidence="1" id="KW-0732">Signal</keyword>
<evidence type="ECO:0000313" key="2">
    <source>
        <dbReference type="EMBL" id="KAF2020583.1"/>
    </source>
</evidence>
<proteinExistence type="predicted"/>
<dbReference type="GeneID" id="54282989"/>
<dbReference type="RefSeq" id="XP_033388922.1">
    <property type="nucleotide sequence ID" value="XM_033525592.1"/>
</dbReference>
<protein>
    <submittedName>
        <fullName evidence="2">Uncharacterized protein</fullName>
    </submittedName>
</protein>
<organism evidence="2 3">
    <name type="scientific">Aaosphaeria arxii CBS 175.79</name>
    <dbReference type="NCBI Taxonomy" id="1450172"/>
    <lineage>
        <taxon>Eukaryota</taxon>
        <taxon>Fungi</taxon>
        <taxon>Dikarya</taxon>
        <taxon>Ascomycota</taxon>
        <taxon>Pezizomycotina</taxon>
        <taxon>Dothideomycetes</taxon>
        <taxon>Pleosporomycetidae</taxon>
        <taxon>Pleosporales</taxon>
        <taxon>Pleosporales incertae sedis</taxon>
        <taxon>Aaosphaeria</taxon>
    </lineage>
</organism>
<name>A0A6A5Y5V9_9PLEO</name>
<evidence type="ECO:0000313" key="3">
    <source>
        <dbReference type="Proteomes" id="UP000799778"/>
    </source>
</evidence>
<dbReference type="AlphaFoldDB" id="A0A6A5Y5V9"/>
<gene>
    <name evidence="2" type="ORF">BU24DRAFT_403681</name>
</gene>
<dbReference type="EMBL" id="ML978066">
    <property type="protein sequence ID" value="KAF2020583.1"/>
    <property type="molecule type" value="Genomic_DNA"/>
</dbReference>
<keyword evidence="3" id="KW-1185">Reference proteome</keyword>
<evidence type="ECO:0000256" key="1">
    <source>
        <dbReference type="SAM" id="SignalP"/>
    </source>
</evidence>
<feature type="chain" id="PRO_5025331120" evidence="1">
    <location>
        <begin position="20"/>
        <end position="117"/>
    </location>
</feature>
<reference evidence="2" key="1">
    <citation type="journal article" date="2020" name="Stud. Mycol.">
        <title>101 Dothideomycetes genomes: a test case for predicting lifestyles and emergence of pathogens.</title>
        <authorList>
            <person name="Haridas S."/>
            <person name="Albert R."/>
            <person name="Binder M."/>
            <person name="Bloem J."/>
            <person name="Labutti K."/>
            <person name="Salamov A."/>
            <person name="Andreopoulos B."/>
            <person name="Baker S."/>
            <person name="Barry K."/>
            <person name="Bills G."/>
            <person name="Bluhm B."/>
            <person name="Cannon C."/>
            <person name="Castanera R."/>
            <person name="Culley D."/>
            <person name="Daum C."/>
            <person name="Ezra D."/>
            <person name="Gonzalez J."/>
            <person name="Henrissat B."/>
            <person name="Kuo A."/>
            <person name="Liang C."/>
            <person name="Lipzen A."/>
            <person name="Lutzoni F."/>
            <person name="Magnuson J."/>
            <person name="Mondo S."/>
            <person name="Nolan M."/>
            <person name="Ohm R."/>
            <person name="Pangilinan J."/>
            <person name="Park H.-J."/>
            <person name="Ramirez L."/>
            <person name="Alfaro M."/>
            <person name="Sun H."/>
            <person name="Tritt A."/>
            <person name="Yoshinaga Y."/>
            <person name="Zwiers L.-H."/>
            <person name="Turgeon B."/>
            <person name="Goodwin S."/>
            <person name="Spatafora J."/>
            <person name="Crous P."/>
            <person name="Grigoriev I."/>
        </authorList>
    </citation>
    <scope>NUCLEOTIDE SEQUENCE</scope>
    <source>
        <strain evidence="2">CBS 175.79</strain>
    </source>
</reference>